<dbReference type="PANTHER" id="PTHR36836">
    <property type="entry name" value="COLANIC ACID BIOSYNTHESIS PROTEIN WCAK"/>
    <property type="match status" value="1"/>
</dbReference>
<dbReference type="AlphaFoldDB" id="A0A418WTB6"/>
<feature type="domain" description="Polysaccharide pyruvyl transferase" evidence="2">
    <location>
        <begin position="38"/>
        <end position="296"/>
    </location>
</feature>
<dbReference type="PANTHER" id="PTHR36836:SF1">
    <property type="entry name" value="COLANIC ACID BIOSYNTHESIS PROTEIN WCAK"/>
    <property type="match status" value="1"/>
</dbReference>
<dbReference type="Proteomes" id="UP000284605">
    <property type="component" value="Unassembled WGS sequence"/>
</dbReference>
<gene>
    <name evidence="3" type="ORF">D3874_01260</name>
</gene>
<evidence type="ECO:0000313" key="4">
    <source>
        <dbReference type="Proteomes" id="UP000284605"/>
    </source>
</evidence>
<evidence type="ECO:0000256" key="1">
    <source>
        <dbReference type="SAM" id="MobiDB-lite"/>
    </source>
</evidence>
<dbReference type="EMBL" id="QYUK01000008">
    <property type="protein sequence ID" value="RJF94494.1"/>
    <property type="molecule type" value="Genomic_DNA"/>
</dbReference>
<keyword evidence="3" id="KW-0808">Transferase</keyword>
<dbReference type="InterPro" id="IPR007345">
    <property type="entry name" value="Polysacch_pyruvyl_Trfase"/>
</dbReference>
<evidence type="ECO:0000259" key="2">
    <source>
        <dbReference type="Pfam" id="PF04230"/>
    </source>
</evidence>
<protein>
    <submittedName>
        <fullName evidence="3">Polysaccharide pyruvyl transferase family protein</fullName>
    </submittedName>
</protein>
<accession>A0A418WTB6</accession>
<organism evidence="3 4">
    <name type="scientific">Oleomonas cavernae</name>
    <dbReference type="NCBI Taxonomy" id="2320859"/>
    <lineage>
        <taxon>Bacteria</taxon>
        <taxon>Pseudomonadati</taxon>
        <taxon>Pseudomonadota</taxon>
        <taxon>Alphaproteobacteria</taxon>
        <taxon>Acetobacterales</taxon>
        <taxon>Acetobacteraceae</taxon>
        <taxon>Oleomonas</taxon>
    </lineage>
</organism>
<comment type="caution">
    <text evidence="3">The sequence shown here is derived from an EMBL/GenBank/DDBJ whole genome shotgun (WGS) entry which is preliminary data.</text>
</comment>
<feature type="region of interest" description="Disordered" evidence="1">
    <location>
        <begin position="382"/>
        <end position="426"/>
    </location>
</feature>
<reference evidence="3 4" key="1">
    <citation type="submission" date="2018-09" db="EMBL/GenBank/DDBJ databases">
        <authorList>
            <person name="Zhu H."/>
        </authorList>
    </citation>
    <scope>NUCLEOTIDE SEQUENCE [LARGE SCALE GENOMIC DNA]</scope>
    <source>
        <strain evidence="3 4">K1W22B-8</strain>
    </source>
</reference>
<feature type="compositionally biased region" description="Basic and acidic residues" evidence="1">
    <location>
        <begin position="401"/>
        <end position="426"/>
    </location>
</feature>
<sequence>MAVPSIVGRMASLWSKPARPLVKHEKSVVLLGFFARGNAGDEAFLHVQYELLKDQYNIIVPIEHKNAHPDFHKWYPYTECEIINYDEIPRLYGQDVAGIHIGGGSLAFGFSGQFLLTAMDARKKTLISGIDASLKPRLPADHIRFAIYDRLDFLSVRTVKSIDNLRKNNIPVHHGADWALGLGVIEPPKDKRGGALITIRAFGEPPGDEHRRDMLALHKYLERQGHKVRYLPFAPEDRKFLDHFPHIRPSIIENVWHDPRQVKGLIKEADFVVSVGRLHTLILSMTAHTPTFAIDPKIMADGRHILNRKNVFFTEEVGLPFYYSVNEAIEAYGDDFNTKVTVKDFAPDYYERLKSQMGYVRQILGTPAEELPARGTEGHWAGATAGGRTLAVSQAQTEADEAAREEKRRLKREEKRREKLAAKGKV</sequence>
<dbReference type="GO" id="GO:0016740">
    <property type="term" value="F:transferase activity"/>
    <property type="evidence" value="ECO:0007669"/>
    <property type="project" value="UniProtKB-KW"/>
</dbReference>
<name>A0A418WTB6_9PROT</name>
<proteinExistence type="predicted"/>
<evidence type="ECO:0000313" key="3">
    <source>
        <dbReference type="EMBL" id="RJF94494.1"/>
    </source>
</evidence>
<keyword evidence="4" id="KW-1185">Reference proteome</keyword>
<dbReference type="Pfam" id="PF04230">
    <property type="entry name" value="PS_pyruv_trans"/>
    <property type="match status" value="1"/>
</dbReference>